<dbReference type="STRING" id="1029756.W911_02220"/>
<dbReference type="OrthoDB" id="9767116at2"/>
<dbReference type="InterPro" id="IPR047565">
    <property type="entry name" value="Alpha-macroglob_thiol-ester_cl"/>
</dbReference>
<dbReference type="CDD" id="cd02891">
    <property type="entry name" value="A2M_like"/>
    <property type="match status" value="1"/>
</dbReference>
<keyword evidence="3" id="KW-1015">Disulfide bond</keyword>
<dbReference type="PANTHER" id="PTHR40094">
    <property type="entry name" value="ALPHA-2-MACROGLOBULIN HOMOLOG"/>
    <property type="match status" value="1"/>
</dbReference>
<evidence type="ECO:0000256" key="1">
    <source>
        <dbReference type="ARBA" id="ARBA00010556"/>
    </source>
</evidence>
<evidence type="ECO:0000259" key="6">
    <source>
        <dbReference type="SMART" id="SM01359"/>
    </source>
</evidence>
<dbReference type="SMART" id="SM01359">
    <property type="entry name" value="A2M_N_2"/>
    <property type="match status" value="1"/>
</dbReference>
<evidence type="ECO:0000259" key="7">
    <source>
        <dbReference type="SMART" id="SM01360"/>
    </source>
</evidence>
<evidence type="ECO:0000313" key="8">
    <source>
        <dbReference type="EMBL" id="AHB47488.1"/>
    </source>
</evidence>
<dbReference type="PANTHER" id="PTHR40094:SF1">
    <property type="entry name" value="UBIQUITIN DOMAIN-CONTAINING PROTEIN"/>
    <property type="match status" value="1"/>
</dbReference>
<name>V5SA24_9HYPH</name>
<dbReference type="RefSeq" id="WP_023785872.1">
    <property type="nucleotide sequence ID" value="NC_022997.1"/>
</dbReference>
<accession>V5SA24</accession>
<keyword evidence="2 5" id="KW-0732">Signal</keyword>
<dbReference type="GO" id="GO:0005615">
    <property type="term" value="C:extracellular space"/>
    <property type="evidence" value="ECO:0007669"/>
    <property type="project" value="InterPro"/>
</dbReference>
<organism evidence="8 9">
    <name type="scientific">Hyphomicrobium nitrativorans NL23</name>
    <dbReference type="NCBI Taxonomy" id="1029756"/>
    <lineage>
        <taxon>Bacteria</taxon>
        <taxon>Pseudomonadati</taxon>
        <taxon>Pseudomonadota</taxon>
        <taxon>Alphaproteobacteria</taxon>
        <taxon>Hyphomicrobiales</taxon>
        <taxon>Hyphomicrobiaceae</taxon>
        <taxon>Hyphomicrobium</taxon>
    </lineage>
</organism>
<feature type="chain" id="PRO_5004740623" evidence="5">
    <location>
        <begin position="23"/>
        <end position="1791"/>
    </location>
</feature>
<evidence type="ECO:0000256" key="2">
    <source>
        <dbReference type="ARBA" id="ARBA00022729"/>
    </source>
</evidence>
<dbReference type="InterPro" id="IPR041203">
    <property type="entry name" value="Bact_A2M_MG5"/>
</dbReference>
<dbReference type="HOGENOM" id="CLU_000965_1_0_5"/>
<reference evidence="8 9" key="1">
    <citation type="journal article" date="2014" name="Genome Announc.">
        <title>Complete Genome Sequence of Hyphomicrobium nitrativorans Strain NL23, a Denitrifying Bacterium Isolated from Biofilm of a Methanol-Fed Denitrification System Treating Seawater at the Montreal Biodome.</title>
        <authorList>
            <person name="Martineau C."/>
            <person name="Villeneuve C."/>
            <person name="Mauffrey F."/>
            <person name="Villemur R."/>
        </authorList>
    </citation>
    <scope>NUCLEOTIDE SEQUENCE [LARGE SCALE GENOMIC DNA]</scope>
    <source>
        <strain evidence="8">NL23</strain>
    </source>
</reference>
<evidence type="ECO:0000256" key="3">
    <source>
        <dbReference type="ARBA" id="ARBA00023157"/>
    </source>
</evidence>
<dbReference type="PATRIC" id="fig|1029756.8.peg.471"/>
<dbReference type="EMBL" id="CP006912">
    <property type="protein sequence ID" value="AHB47488.1"/>
    <property type="molecule type" value="Genomic_DNA"/>
</dbReference>
<dbReference type="Pfam" id="PF07678">
    <property type="entry name" value="TED_complement"/>
    <property type="match status" value="1"/>
</dbReference>
<dbReference type="InterPro" id="IPR011626">
    <property type="entry name" value="Alpha-macroglobulin_TED"/>
</dbReference>
<feature type="compositionally biased region" description="Acidic residues" evidence="4">
    <location>
        <begin position="1708"/>
        <end position="1723"/>
    </location>
</feature>
<comment type="similarity">
    <text evidence="1">Belongs to the protease inhibitor I39 (alpha-2-macroglobulin) family. Bacterial alpha-2-macroglobulin subfamily.</text>
</comment>
<dbReference type="InterPro" id="IPR001599">
    <property type="entry name" value="Macroglobln_a2"/>
</dbReference>
<dbReference type="Pfam" id="PF17972">
    <property type="entry name" value="bMG5"/>
    <property type="match status" value="1"/>
</dbReference>
<dbReference type="InterPro" id="IPR019742">
    <property type="entry name" value="MacrogloblnA2_CS"/>
</dbReference>
<evidence type="ECO:0000256" key="4">
    <source>
        <dbReference type="SAM" id="MobiDB-lite"/>
    </source>
</evidence>
<dbReference type="InterPro" id="IPR021868">
    <property type="entry name" value="Alpha_2_Macroglob_MG3"/>
</dbReference>
<dbReference type="SMART" id="SM01360">
    <property type="entry name" value="A2M"/>
    <property type="match status" value="1"/>
</dbReference>
<evidence type="ECO:0000256" key="5">
    <source>
        <dbReference type="SAM" id="SignalP"/>
    </source>
</evidence>
<dbReference type="InterPro" id="IPR011625">
    <property type="entry name" value="A2M_N_BRD"/>
</dbReference>
<dbReference type="Pfam" id="PF17962">
    <property type="entry name" value="bMG6"/>
    <property type="match status" value="1"/>
</dbReference>
<dbReference type="Pfam" id="PF21142">
    <property type="entry name" value="A2M_bMG2"/>
    <property type="match status" value="1"/>
</dbReference>
<dbReference type="SUPFAM" id="SSF48239">
    <property type="entry name" value="Terpenoid cyclases/Protein prenyltransferases"/>
    <property type="match status" value="1"/>
</dbReference>
<feature type="domain" description="Alpha-2-macroglobulin" evidence="7">
    <location>
        <begin position="1077"/>
        <end position="1165"/>
    </location>
</feature>
<dbReference type="Pfam" id="PF17973">
    <property type="entry name" value="bMG10"/>
    <property type="match status" value="2"/>
</dbReference>
<dbReference type="InterPro" id="IPR041246">
    <property type="entry name" value="Bact_MG10"/>
</dbReference>
<dbReference type="Pfam" id="PF00207">
    <property type="entry name" value="A2M"/>
    <property type="match status" value="1"/>
</dbReference>
<dbReference type="InterPro" id="IPR002890">
    <property type="entry name" value="MG2"/>
</dbReference>
<dbReference type="Pfam" id="PF11974">
    <property type="entry name" value="bMG3"/>
    <property type="match status" value="1"/>
</dbReference>
<feature type="compositionally biased region" description="Basic and acidic residues" evidence="4">
    <location>
        <begin position="1724"/>
        <end position="1735"/>
    </location>
</feature>
<dbReference type="InterPro" id="IPR051802">
    <property type="entry name" value="YfhM-like"/>
</dbReference>
<feature type="region of interest" description="Disordered" evidence="4">
    <location>
        <begin position="1698"/>
        <end position="1735"/>
    </location>
</feature>
<dbReference type="InterPro" id="IPR008930">
    <property type="entry name" value="Terpenoid_cyclase/PrenylTrfase"/>
</dbReference>
<dbReference type="PROSITE" id="PS00477">
    <property type="entry name" value="ALPHA_2_MACROGLOBULIN"/>
    <property type="match status" value="1"/>
</dbReference>
<feature type="domain" description="Alpha-2-macroglobulin bait region" evidence="6">
    <location>
        <begin position="870"/>
        <end position="1014"/>
    </location>
</feature>
<dbReference type="Pfam" id="PF07703">
    <property type="entry name" value="A2M_BRD"/>
    <property type="match status" value="1"/>
</dbReference>
<keyword evidence="9" id="KW-1185">Reference proteome</keyword>
<gene>
    <name evidence="8" type="ORF">W911_02220</name>
</gene>
<dbReference type="InterPro" id="IPR026284">
    <property type="entry name" value="A2MG_proteobact"/>
</dbReference>
<dbReference type="GO" id="GO:0004866">
    <property type="term" value="F:endopeptidase inhibitor activity"/>
    <property type="evidence" value="ECO:0007669"/>
    <property type="project" value="InterPro"/>
</dbReference>
<protein>
    <submittedName>
        <fullName evidence="8">Alpha-2-macroglobulin</fullName>
    </submittedName>
</protein>
<proteinExistence type="inferred from homology"/>
<evidence type="ECO:0000313" key="9">
    <source>
        <dbReference type="Proteomes" id="UP000018542"/>
    </source>
</evidence>
<dbReference type="PIRSF" id="PIRSF038980">
    <property type="entry name" value="A2M_bac"/>
    <property type="match status" value="1"/>
</dbReference>
<dbReference type="KEGG" id="hni:W911_02220"/>
<dbReference type="Gene3D" id="1.50.10.20">
    <property type="match status" value="1"/>
</dbReference>
<dbReference type="SMART" id="SM01419">
    <property type="entry name" value="Thiol-ester_cl"/>
    <property type="match status" value="1"/>
</dbReference>
<dbReference type="Gene3D" id="2.60.40.1930">
    <property type="match status" value="1"/>
</dbReference>
<dbReference type="Proteomes" id="UP000018542">
    <property type="component" value="Chromosome"/>
</dbReference>
<dbReference type="Pfam" id="PF01835">
    <property type="entry name" value="MG2"/>
    <property type="match status" value="1"/>
</dbReference>
<feature type="signal peptide" evidence="5">
    <location>
        <begin position="1"/>
        <end position="22"/>
    </location>
</feature>
<dbReference type="InterPro" id="IPR041462">
    <property type="entry name" value="Bact_A2M_MG6"/>
</dbReference>
<dbReference type="InterPro" id="IPR049120">
    <property type="entry name" value="A2M_bMG2"/>
</dbReference>
<sequence length="1791" mass="191322">MRCLKALLFSLFVISGLTAAIADERPFAHRGVAQDAERYETYLKENWKPGARPAADLRLAGDKALGEDPRAASRHYAAAVTADDKSAENWLGLARALLAITPDPNSGAERYDLPVNASGSAYRAYQLAKDPALKARTLAVLGEAMQRRSYWRPAIDALRASLSLVEATGVRETYEKLRAEQGFRMADYSTDSDAAQPRVCIRFSENLARGEQDFAKFVSVNGRDPEAVAAEGSQLCVEGVRHGERYEIALRAGLPSDVDEPLAKPVTLAVYVPDRKPMVHFTGRSYVLPSRGQQGIPLVAINTNKVEIEVYRIGDRSLATALTAGNFDRQLRGYEFDELKNRTGARVYTGTLDVASKLNAEVTVAFPVGEAIGELQPGAYAMIARPSEAATESWNEQATQWFIVSDLGLTALSGDDGVHAFVRSLANADPVADAEVRLVARNNEILATAKTDKTGYARFEPGQSRGEGGNAPAILVAQNGAGEYAFLDLTTNAFDLSDRGVKGRDASGPIDAFLYTERGVYRPGEEVNVTGLVRDNIGNAVTLPVTLIVTRPDGVEHGRYPLADQGGLGARAHTIALAGGAMTGTWRARLHADPKADALTQVTFLVEDYVPERLDLTLADGAGRLAPGAVKTVDLTGRYLYGPPAANLVVEGDILVRPSTKDLDGFAGYRFGQADEQVSPVRQPLEGLPNTSDDGTAALPVMLPAVTKTARPLEANVIVRLRETGGRTIERSITLPVALGEPRVGIKQLFPATGLPEGEKARFEAILLDGDDKPANAKLDWQLLRLDTSWQWYSRDGSWAYESQTITKKVAAGTVDTTAATPAAIAAEVGFGRYRLEVSASGSGGAALSTLVFNAGWYTGGDSADSPEVLEVALDKETYKAGDTAKLRIASRHGGKALVTVLGQGLLSAQEIEIAAGGGEVAIPVGENWGAGAYATAMLYRPMDEGAKRMPGRAIGVRWIGIDQAPRTLNVALETADQIKSTEGLKVPVKIAGLTPGEEARVTVAAVDVGILNLTRFQAPAPERHFYAQHKLALELRDFYGRLIDGMRAERGTLRSGGDGMGGSGLQASPPVEETVSLYSGIVTVAQDGTASVDFALPPFNGTVRLMAVAWTNTKLGHATRDIVVRDAVALTVSVPRFLTLGDEATVDLSLHNVDGPAGPYKASVSGLIDDAPFAEKVLDLSKGERKSAQVKLKPHDVGTFVYDVNVTGPNDIAVSRRLQFDVKPPAGDIKRSTVATLAAKGGKLTLSKDLLAGMIANRTRVNVSVGPAAHMDVPGLLTSLDRYPYGCAEQTVSRALPLLYVNAVAKDIGFGADHDIKTRVEQAITRVFDMQDASGAFGGWSPANGDLWLTSYVTDFLTRAREQGYVVRDLPFRQALDRLQNFALNSDRVTGGGEERAYALYVLARNGRAPMGELRYEVDTRLESFTTPLAKAQLGAALAMVGDKERSERAFTAALDAFDAADKLDAARTDYGSEIRDGAALLTLATESRVVRNDTPRLVNVVSRAYTARSYTSTQEQAWMLLAAHALGEDAKKAQLSIDGTPVNGAIQRAYSAHDLENGITVSNDGDASIDAVVTVIGAALSPEPAVSKGFSVTRSYYTLAGEPVDLESASGSTGELAQNQRLVAVLKVESDEAAGRILLVDRLPAGLEIENPRLVDSGDIKSLSWLKTTLRPEHTEFRDDRFVAAFNLWNTARRTQNADTPAAGGDDLDDEDNGGGEDDADDGGRGDTTHGIDTDATLDKVAASATVAYVVRAVTPGTFVHPAATVEDMYRPERHARSASGTLTVTNKD</sequence>